<accession>L7JYW0</accession>
<dbReference type="Proteomes" id="UP000011185">
    <property type="component" value="Unassembled WGS sequence"/>
</dbReference>
<dbReference type="AlphaFoldDB" id="L7JYW0"/>
<evidence type="ECO:0000313" key="2">
    <source>
        <dbReference type="Proteomes" id="UP000011185"/>
    </source>
</evidence>
<reference evidence="1 2" key="1">
    <citation type="journal article" date="2012" name="PLoS Pathog.">
        <title>The genome of the obligate intracellular parasite Trachipleistophora hominis: new insights into microsporidian genome dynamics and reductive evolution.</title>
        <authorList>
            <person name="Heinz E."/>
            <person name="Williams T.A."/>
            <person name="Nakjang S."/>
            <person name="Noel C.J."/>
            <person name="Swan D.C."/>
            <person name="Goldberg A.V."/>
            <person name="Harris S.R."/>
            <person name="Weinmaier T."/>
            <person name="Markert S."/>
            <person name="Becher D."/>
            <person name="Bernhardt J."/>
            <person name="Dagan T."/>
            <person name="Hacker C."/>
            <person name="Lucocq J.M."/>
            <person name="Schweder T."/>
            <person name="Rattei T."/>
            <person name="Hall N."/>
            <person name="Hirt R.P."/>
            <person name="Embley T.M."/>
        </authorList>
    </citation>
    <scope>NUCLEOTIDE SEQUENCE [LARGE SCALE GENOMIC DNA]</scope>
</reference>
<protein>
    <submittedName>
        <fullName evidence="1">Putative LRR containing protein</fullName>
    </submittedName>
</protein>
<dbReference type="VEuPathDB" id="MicrosporidiaDB:THOM_1092"/>
<dbReference type="HOGENOM" id="CLU_1644905_0_0_1"/>
<dbReference type="EMBL" id="JH993900">
    <property type="protein sequence ID" value="ELQ75942.1"/>
    <property type="molecule type" value="Genomic_DNA"/>
</dbReference>
<keyword evidence="2" id="KW-1185">Reference proteome</keyword>
<sequence length="161" mass="18178">MGRSSKQVYIDTVMNILIERIFNFRAQNRITGQKLVGFKSSEVNARIPKEFVALGCFSVDYEAIDSQLVLNIPNGVDKLEILGSIKMETNPSLIYPIGQIEVIKSLSRKGNPEDLSISGQYFKNMVDYGYFPRNVDSLTILYFPLTCCDTRGGPERLRLKS</sequence>
<name>L7JYW0_TRAHO</name>
<organism evidence="1 2">
    <name type="scientific">Trachipleistophora hominis</name>
    <name type="common">Microsporidian parasite</name>
    <dbReference type="NCBI Taxonomy" id="72359"/>
    <lineage>
        <taxon>Eukaryota</taxon>
        <taxon>Fungi</taxon>
        <taxon>Fungi incertae sedis</taxon>
        <taxon>Microsporidia</taxon>
        <taxon>Pleistophoridae</taxon>
        <taxon>Trachipleistophora</taxon>
    </lineage>
</organism>
<dbReference type="InParanoid" id="L7JYW0"/>
<evidence type="ECO:0000313" key="1">
    <source>
        <dbReference type="EMBL" id="ELQ75942.1"/>
    </source>
</evidence>
<proteinExistence type="predicted"/>
<gene>
    <name evidence="1" type="ORF">THOM_1092</name>
</gene>